<dbReference type="SUPFAM" id="SSF47240">
    <property type="entry name" value="Ferritin-like"/>
    <property type="match status" value="1"/>
</dbReference>
<proteinExistence type="predicted"/>
<dbReference type="InterPro" id="IPR025859">
    <property type="entry name" value="AurF/CmlI"/>
</dbReference>
<evidence type="ECO:0000313" key="1">
    <source>
        <dbReference type="EMBL" id="MBB4906886.1"/>
    </source>
</evidence>
<dbReference type="InterPro" id="IPR012348">
    <property type="entry name" value="RNR-like"/>
</dbReference>
<dbReference type="GO" id="GO:0016491">
    <property type="term" value="F:oxidoreductase activity"/>
    <property type="evidence" value="ECO:0007669"/>
    <property type="project" value="InterPro"/>
</dbReference>
<dbReference type="InterPro" id="IPR009078">
    <property type="entry name" value="Ferritin-like_SF"/>
</dbReference>
<organism evidence="1 2">
    <name type="scientific">Actinophytocola algeriensis</name>
    <dbReference type="NCBI Taxonomy" id="1768010"/>
    <lineage>
        <taxon>Bacteria</taxon>
        <taxon>Bacillati</taxon>
        <taxon>Actinomycetota</taxon>
        <taxon>Actinomycetes</taxon>
        <taxon>Pseudonocardiales</taxon>
        <taxon>Pseudonocardiaceae</taxon>
    </lineage>
</organism>
<gene>
    <name evidence="1" type="ORF">FHR82_003106</name>
</gene>
<evidence type="ECO:0000313" key="2">
    <source>
        <dbReference type="Proteomes" id="UP000520767"/>
    </source>
</evidence>
<dbReference type="Gene3D" id="1.10.620.20">
    <property type="entry name" value="Ribonucleotide Reductase, subunit A"/>
    <property type="match status" value="1"/>
</dbReference>
<evidence type="ECO:0008006" key="3">
    <source>
        <dbReference type="Google" id="ProtNLM"/>
    </source>
</evidence>
<reference evidence="1 2" key="1">
    <citation type="submission" date="2020-08" db="EMBL/GenBank/DDBJ databases">
        <title>Genomic Encyclopedia of Type Strains, Phase III (KMG-III): the genomes of soil and plant-associated and newly described type strains.</title>
        <authorList>
            <person name="Whitman W."/>
        </authorList>
    </citation>
    <scope>NUCLEOTIDE SEQUENCE [LARGE SCALE GENOMIC DNA]</scope>
    <source>
        <strain evidence="1 2">CECT 8960</strain>
    </source>
</reference>
<sequence length="298" mass="33511">MARVLQPKDRDVTAERLLDSSMRNSYDPDVDVDWNAPLVDGLGFMPEERVSLYGTHLWDRLTPEQRLELSKHEIGSITSVGLWTEIVLMQLLARYAADLDPRSPHTHYALTEIGDETRHAIMFGKGIARLGLPAYGPPRVVRVPAKLFGAIIGGPAMFASVLVVEETTDRLQRSMLDDERIQPMIRMINRIHVVEEARHVRYAREELVRGMSKLSRPALELHRLVTAVVGATVMDILVHPGAYAAVGLDPREARRVALANPHHHESRRWMAEKIVAFLDEVGMIGGPSKAIWKRAHLI</sequence>
<dbReference type="EMBL" id="JACHJQ010000003">
    <property type="protein sequence ID" value="MBB4906886.1"/>
    <property type="molecule type" value="Genomic_DNA"/>
</dbReference>
<name>A0A7W7VE48_9PSEU</name>
<comment type="caution">
    <text evidence="1">The sequence shown here is derived from an EMBL/GenBank/DDBJ whole genome shotgun (WGS) entry which is preliminary data.</text>
</comment>
<dbReference type="AlphaFoldDB" id="A0A7W7VE48"/>
<accession>A0A7W7VE48</accession>
<keyword evidence="2" id="KW-1185">Reference proteome</keyword>
<dbReference type="Proteomes" id="UP000520767">
    <property type="component" value="Unassembled WGS sequence"/>
</dbReference>
<protein>
    <recommendedName>
        <fullName evidence="3">Para-aminobenzoate N-oxygenase AurF</fullName>
    </recommendedName>
</protein>
<dbReference type="Pfam" id="PF11583">
    <property type="entry name" value="AurF"/>
    <property type="match status" value="1"/>
</dbReference>
<dbReference type="RefSeq" id="WP_184811033.1">
    <property type="nucleotide sequence ID" value="NZ_JACHJQ010000003.1"/>
</dbReference>